<keyword evidence="2" id="KW-1185">Reference proteome</keyword>
<reference evidence="1 2" key="1">
    <citation type="submission" date="2021-12" db="EMBL/GenBank/DDBJ databases">
        <title>Discovery of the Pendulisporaceae a myxobacterial family with distinct sporulation behavior and unique specialized metabolism.</title>
        <authorList>
            <person name="Garcia R."/>
            <person name="Popoff A."/>
            <person name="Bader C.D."/>
            <person name="Loehr J."/>
            <person name="Walesch S."/>
            <person name="Walt C."/>
            <person name="Boldt J."/>
            <person name="Bunk B."/>
            <person name="Haeckl F.J.F.P.J."/>
            <person name="Gunesch A.P."/>
            <person name="Birkelbach J."/>
            <person name="Nuebel U."/>
            <person name="Pietschmann T."/>
            <person name="Bach T."/>
            <person name="Mueller R."/>
        </authorList>
    </citation>
    <scope>NUCLEOTIDE SEQUENCE [LARGE SCALE GENOMIC DNA]</scope>
    <source>
        <strain evidence="1 2">MSr12523</strain>
    </source>
</reference>
<dbReference type="Proteomes" id="UP001379533">
    <property type="component" value="Chromosome"/>
</dbReference>
<dbReference type="RefSeq" id="WP_394844781.1">
    <property type="nucleotide sequence ID" value="NZ_CP089982.1"/>
</dbReference>
<dbReference type="InterPro" id="IPR036226">
    <property type="entry name" value="LipOase_C_sf"/>
</dbReference>
<evidence type="ECO:0008006" key="3">
    <source>
        <dbReference type="Google" id="ProtNLM"/>
    </source>
</evidence>
<dbReference type="Gene3D" id="1.20.245.10">
    <property type="entry name" value="Lipoxygenase-1, Domain 5"/>
    <property type="match status" value="1"/>
</dbReference>
<name>A0ABZ2K9Y1_9BACT</name>
<evidence type="ECO:0000313" key="1">
    <source>
        <dbReference type="EMBL" id="WXA94178.1"/>
    </source>
</evidence>
<evidence type="ECO:0000313" key="2">
    <source>
        <dbReference type="Proteomes" id="UP001379533"/>
    </source>
</evidence>
<gene>
    <name evidence="1" type="ORF">LZC95_48010</name>
</gene>
<dbReference type="EMBL" id="CP089982">
    <property type="protein sequence ID" value="WXA94178.1"/>
    <property type="molecule type" value="Genomic_DNA"/>
</dbReference>
<sequence>MAILEPLKNLMDKGPDLPVPSDLAEAFRKRFTSVMPEGAAKYLDQMRKEYPEEMAWVDPSPLDGGPLMLRELYWRKLTAAVVRKNNVLQARRAPSDEDRVTPILIGKRYPGLTGAPVFVSENTPVKECQSPIALLVLKWVLFQKEIVGMSQFYKDPWKGTGVPYPPEFQALKPAPQVPEDFRQGADRLAGVARRGPFSIYTRKDGQDYIVDLRKIEALETRAPFVRAGGLARFSRNGNGSLATVGVEFQGKTYRPGANAEWAMAEKRFLVGLNSFGTLADHLTHLHIVAAGTWTICTRLTLPARHPLRCLLEPFVIETMRVNNDNIDGLILSENSNVPSYTGYTLATVHGAMRNVISDFDIRWLDAEHRAKEQGLLDDPAFPTMQSAVDLFRIFRRFTSAWCKEFVPTIDPETRNFCQELQNRVPNGVFKLLGIDGIAQLTTEHVAHLVTIGMFSESIWHTIVANMVRDYEMQFDIMPPAINAEGHPTLGIVLEKRNSITIADLLRYKLLDDNVPFPNDAMKQSWAKFQADLKDYEAGVRKDASTQRYRVIPSEVPGSIHA</sequence>
<protein>
    <recommendedName>
        <fullName evidence="3">Lipoxygenase domain-containing protein</fullName>
    </recommendedName>
</protein>
<dbReference type="SUPFAM" id="SSF48484">
    <property type="entry name" value="Lipoxigenase"/>
    <property type="match status" value="1"/>
</dbReference>
<proteinExistence type="predicted"/>
<organism evidence="1 2">
    <name type="scientific">Pendulispora brunnea</name>
    <dbReference type="NCBI Taxonomy" id="2905690"/>
    <lineage>
        <taxon>Bacteria</taxon>
        <taxon>Pseudomonadati</taxon>
        <taxon>Myxococcota</taxon>
        <taxon>Myxococcia</taxon>
        <taxon>Myxococcales</taxon>
        <taxon>Sorangiineae</taxon>
        <taxon>Pendulisporaceae</taxon>
        <taxon>Pendulispora</taxon>
    </lineage>
</organism>
<accession>A0ABZ2K9Y1</accession>